<keyword evidence="5 10" id="KW-0418">Kinase</keyword>
<feature type="region of interest" description="Disordered" evidence="8">
    <location>
        <begin position="388"/>
        <end position="426"/>
    </location>
</feature>
<dbReference type="PROSITE" id="PS00107">
    <property type="entry name" value="PROTEIN_KINASE_ATP"/>
    <property type="match status" value="1"/>
</dbReference>
<feature type="domain" description="Protein kinase" evidence="9">
    <location>
        <begin position="28"/>
        <end position="301"/>
    </location>
</feature>
<dbReference type="SMART" id="SM00220">
    <property type="entry name" value="S_TKc"/>
    <property type="match status" value="1"/>
</dbReference>
<evidence type="ECO:0000256" key="8">
    <source>
        <dbReference type="SAM" id="MobiDB-lite"/>
    </source>
</evidence>
<accession>E3FRA3</accession>
<dbReference type="OrthoDB" id="5481250at2"/>
<feature type="region of interest" description="Disordered" evidence="8">
    <location>
        <begin position="510"/>
        <end position="550"/>
    </location>
</feature>
<dbReference type="PANTHER" id="PTHR43289">
    <property type="entry name" value="MITOGEN-ACTIVATED PROTEIN KINASE KINASE KINASE 20-RELATED"/>
    <property type="match status" value="1"/>
</dbReference>
<dbReference type="HOGENOM" id="CLU_000288_63_44_7"/>
<feature type="compositionally biased region" description="Basic residues" evidence="8">
    <location>
        <begin position="524"/>
        <end position="534"/>
    </location>
</feature>
<evidence type="ECO:0000313" key="11">
    <source>
        <dbReference type="Proteomes" id="UP000001351"/>
    </source>
</evidence>
<dbReference type="InterPro" id="IPR008271">
    <property type="entry name" value="Ser/Thr_kinase_AS"/>
</dbReference>
<reference evidence="10 11" key="1">
    <citation type="journal article" date="2011" name="Mol. Biol. Evol.">
        <title>Comparative genomic analysis of fruiting body formation in Myxococcales.</title>
        <authorList>
            <person name="Huntley S."/>
            <person name="Hamann N."/>
            <person name="Wegener-Feldbrugge S."/>
            <person name="Treuner-Lange A."/>
            <person name="Kube M."/>
            <person name="Reinhardt R."/>
            <person name="Klages S."/>
            <person name="Muller R."/>
            <person name="Ronning C.M."/>
            <person name="Nierman W.C."/>
            <person name="Sogaard-Andersen L."/>
        </authorList>
    </citation>
    <scope>NUCLEOTIDE SEQUENCE [LARGE SCALE GENOMIC DNA]</scope>
    <source>
        <strain evidence="10 11">DW4/3-1</strain>
    </source>
</reference>
<protein>
    <recommendedName>
        <fullName evidence="1">non-specific serine/threonine protein kinase</fullName>
        <ecNumber evidence="1">2.7.11.1</ecNumber>
    </recommendedName>
</protein>
<evidence type="ECO:0000313" key="10">
    <source>
        <dbReference type="EMBL" id="ADO74495.1"/>
    </source>
</evidence>
<dbReference type="Gene3D" id="1.10.510.10">
    <property type="entry name" value="Transferase(Phosphotransferase) domain 1"/>
    <property type="match status" value="1"/>
</dbReference>
<keyword evidence="11" id="KW-1185">Reference proteome</keyword>
<dbReference type="InterPro" id="IPR000719">
    <property type="entry name" value="Prot_kinase_dom"/>
</dbReference>
<sequence>MIESDASAGGAPPPMVDPLLGRVLNERFKIVEALGAGGMGRVYKAIQSPLDRMVALKILNPQYGQDKDPGFQRRFFLEANVTAKLRHPNTITIIDYGKTDDGIYYIAMEYLEGLTLSQLLTQTGPLPWPRALSIAQQIARSLREAHKVGLIHRDLKPANVMILNQEKDHDLVKVLDFGLVKSFLPDGGNFPADVSLTQAGVILGSPQYMAPEQARNISDPRSDVYSLGVVLFQMLLGRPPFLAEQSIDIIVKHLNEPPPTFASIWPNHTIPPEVEALVMKCLAKRPAERFDSMDRVLDSIRRATAAAGLSSGFYSGPRSFVTSGSGPVTGPLVPQASPSNASTMALDISVEEEPPAKGRRNSLAIALLGGSVLTGVAVSLVFALSTPSSKPSPAPALPPSSLTAAPAPPTDAPAENPSAAEPSDDLAVSLTGNEAAAPPQEAAPEAPAAKETVAQASLVRFLIASEPSGARVKHEGKDLGLTPVELKLPANDAGRASAELTFELSGYPRSTVKAEGEGPEVRFTHKLKKKKSPSRQRPSGSAGYKDDPYQ</sequence>
<dbReference type="EC" id="2.7.11.1" evidence="1"/>
<evidence type="ECO:0000256" key="4">
    <source>
        <dbReference type="ARBA" id="ARBA00022741"/>
    </source>
</evidence>
<dbReference type="InterPro" id="IPR011009">
    <property type="entry name" value="Kinase-like_dom_sf"/>
</dbReference>
<keyword evidence="6 7" id="KW-0067">ATP-binding</keyword>
<evidence type="ECO:0000259" key="9">
    <source>
        <dbReference type="PROSITE" id="PS50011"/>
    </source>
</evidence>
<dbReference type="Gene3D" id="3.30.200.20">
    <property type="entry name" value="Phosphorylase Kinase, domain 1"/>
    <property type="match status" value="1"/>
</dbReference>
<name>E3FRA3_STIAD</name>
<dbReference type="Pfam" id="PF00069">
    <property type="entry name" value="Pkinase"/>
    <property type="match status" value="1"/>
</dbReference>
<proteinExistence type="predicted"/>
<evidence type="ECO:0000256" key="3">
    <source>
        <dbReference type="ARBA" id="ARBA00022679"/>
    </source>
</evidence>
<evidence type="ECO:0000256" key="6">
    <source>
        <dbReference type="ARBA" id="ARBA00022840"/>
    </source>
</evidence>
<dbReference type="SUPFAM" id="SSF56112">
    <property type="entry name" value="Protein kinase-like (PK-like)"/>
    <property type="match status" value="1"/>
</dbReference>
<organism evidence="10 11">
    <name type="scientific">Stigmatella aurantiaca (strain DW4/3-1)</name>
    <dbReference type="NCBI Taxonomy" id="378806"/>
    <lineage>
        <taxon>Bacteria</taxon>
        <taxon>Pseudomonadati</taxon>
        <taxon>Myxococcota</taxon>
        <taxon>Myxococcia</taxon>
        <taxon>Myxococcales</taxon>
        <taxon>Cystobacterineae</taxon>
        <taxon>Archangiaceae</taxon>
        <taxon>Stigmatella</taxon>
    </lineage>
</organism>
<feature type="compositionally biased region" description="Low complexity" evidence="8">
    <location>
        <begin position="412"/>
        <end position="421"/>
    </location>
</feature>
<dbReference type="Proteomes" id="UP000001351">
    <property type="component" value="Chromosome"/>
</dbReference>
<dbReference type="EMBL" id="CP002271">
    <property type="protein sequence ID" value="ADO74495.1"/>
    <property type="molecule type" value="Genomic_DNA"/>
</dbReference>
<evidence type="ECO:0000256" key="2">
    <source>
        <dbReference type="ARBA" id="ARBA00022527"/>
    </source>
</evidence>
<keyword evidence="3" id="KW-0808">Transferase</keyword>
<dbReference type="eggNOG" id="COG0515">
    <property type="taxonomic scope" value="Bacteria"/>
</dbReference>
<evidence type="ECO:0000256" key="5">
    <source>
        <dbReference type="ARBA" id="ARBA00022777"/>
    </source>
</evidence>
<dbReference type="PANTHER" id="PTHR43289:SF6">
    <property type="entry name" value="SERINE_THREONINE-PROTEIN KINASE NEKL-3"/>
    <property type="match status" value="1"/>
</dbReference>
<dbReference type="GO" id="GO:0004674">
    <property type="term" value="F:protein serine/threonine kinase activity"/>
    <property type="evidence" value="ECO:0007669"/>
    <property type="project" value="UniProtKB-KW"/>
</dbReference>
<evidence type="ECO:0000256" key="1">
    <source>
        <dbReference type="ARBA" id="ARBA00012513"/>
    </source>
</evidence>
<dbReference type="KEGG" id="sur:STAUR_6738"/>
<feature type="compositionally biased region" description="Basic and acidic residues" evidence="8">
    <location>
        <begin position="512"/>
        <end position="523"/>
    </location>
</feature>
<evidence type="ECO:0000256" key="7">
    <source>
        <dbReference type="PROSITE-ProRule" id="PRU10141"/>
    </source>
</evidence>
<keyword evidence="2 10" id="KW-0723">Serine/threonine-protein kinase</keyword>
<keyword evidence="4 7" id="KW-0547">Nucleotide-binding</keyword>
<dbReference type="FunFam" id="1.10.510.10:FF:000021">
    <property type="entry name" value="Serine/threonine protein kinase"/>
    <property type="match status" value="1"/>
</dbReference>
<dbReference type="PROSITE" id="PS50011">
    <property type="entry name" value="PROTEIN_KINASE_DOM"/>
    <property type="match status" value="1"/>
</dbReference>
<dbReference type="InterPro" id="IPR017441">
    <property type="entry name" value="Protein_kinase_ATP_BS"/>
</dbReference>
<dbReference type="AlphaFoldDB" id="E3FRA3"/>
<feature type="binding site" evidence="7">
    <location>
        <position position="57"/>
    </location>
    <ligand>
        <name>ATP</name>
        <dbReference type="ChEBI" id="CHEBI:30616"/>
    </ligand>
</feature>
<dbReference type="CDD" id="cd14014">
    <property type="entry name" value="STKc_PknB_like"/>
    <property type="match status" value="1"/>
</dbReference>
<dbReference type="STRING" id="378806.STAUR_6738"/>
<dbReference type="RefSeq" id="WP_013377462.1">
    <property type="nucleotide sequence ID" value="NC_014623.1"/>
</dbReference>
<dbReference type="PROSITE" id="PS00108">
    <property type="entry name" value="PROTEIN_KINASE_ST"/>
    <property type="match status" value="1"/>
</dbReference>
<gene>
    <name evidence="10" type="ordered locus">STAUR_6738</name>
</gene>
<dbReference type="GO" id="GO:0005524">
    <property type="term" value="F:ATP binding"/>
    <property type="evidence" value="ECO:0007669"/>
    <property type="project" value="UniProtKB-UniRule"/>
</dbReference>